<organism evidence="2 3">
    <name type="scientific">Russula ochroleuca</name>
    <dbReference type="NCBI Taxonomy" id="152965"/>
    <lineage>
        <taxon>Eukaryota</taxon>
        <taxon>Fungi</taxon>
        <taxon>Dikarya</taxon>
        <taxon>Basidiomycota</taxon>
        <taxon>Agaricomycotina</taxon>
        <taxon>Agaricomycetes</taxon>
        <taxon>Russulales</taxon>
        <taxon>Russulaceae</taxon>
        <taxon>Russula</taxon>
    </lineage>
</organism>
<evidence type="ECO:0000256" key="1">
    <source>
        <dbReference type="SAM" id="MobiDB-lite"/>
    </source>
</evidence>
<accession>A0A9P5MVU4</accession>
<evidence type="ECO:0000313" key="2">
    <source>
        <dbReference type="EMBL" id="KAF8480065.1"/>
    </source>
</evidence>
<feature type="compositionally biased region" description="Acidic residues" evidence="1">
    <location>
        <begin position="343"/>
        <end position="352"/>
    </location>
</feature>
<feature type="compositionally biased region" description="Basic and acidic residues" evidence="1">
    <location>
        <begin position="64"/>
        <end position="74"/>
    </location>
</feature>
<dbReference type="AlphaFoldDB" id="A0A9P5MVU4"/>
<feature type="compositionally biased region" description="Basic and acidic residues" evidence="1">
    <location>
        <begin position="256"/>
        <end position="269"/>
    </location>
</feature>
<feature type="region of interest" description="Disordered" evidence="1">
    <location>
        <begin position="327"/>
        <end position="369"/>
    </location>
</feature>
<feature type="region of interest" description="Disordered" evidence="1">
    <location>
        <begin position="245"/>
        <end position="279"/>
    </location>
</feature>
<comment type="caution">
    <text evidence="2">The sequence shown here is derived from an EMBL/GenBank/DDBJ whole genome shotgun (WGS) entry which is preliminary data.</text>
</comment>
<dbReference type="Proteomes" id="UP000759537">
    <property type="component" value="Unassembled WGS sequence"/>
</dbReference>
<gene>
    <name evidence="2" type="ORF">DFH94DRAFT_692420</name>
</gene>
<evidence type="ECO:0000313" key="3">
    <source>
        <dbReference type="Proteomes" id="UP000759537"/>
    </source>
</evidence>
<reference evidence="2" key="1">
    <citation type="submission" date="2019-10" db="EMBL/GenBank/DDBJ databases">
        <authorList>
            <consortium name="DOE Joint Genome Institute"/>
            <person name="Kuo A."/>
            <person name="Miyauchi S."/>
            <person name="Kiss E."/>
            <person name="Drula E."/>
            <person name="Kohler A."/>
            <person name="Sanchez-Garcia M."/>
            <person name="Andreopoulos B."/>
            <person name="Barry K.W."/>
            <person name="Bonito G."/>
            <person name="Buee M."/>
            <person name="Carver A."/>
            <person name="Chen C."/>
            <person name="Cichocki N."/>
            <person name="Clum A."/>
            <person name="Culley D."/>
            <person name="Crous P.W."/>
            <person name="Fauchery L."/>
            <person name="Girlanda M."/>
            <person name="Hayes R."/>
            <person name="Keri Z."/>
            <person name="LaButti K."/>
            <person name="Lipzen A."/>
            <person name="Lombard V."/>
            <person name="Magnuson J."/>
            <person name="Maillard F."/>
            <person name="Morin E."/>
            <person name="Murat C."/>
            <person name="Nolan M."/>
            <person name="Ohm R."/>
            <person name="Pangilinan J."/>
            <person name="Pereira M."/>
            <person name="Perotto S."/>
            <person name="Peter M."/>
            <person name="Riley R."/>
            <person name="Sitrit Y."/>
            <person name="Stielow B."/>
            <person name="Szollosi G."/>
            <person name="Zifcakova L."/>
            <person name="Stursova M."/>
            <person name="Spatafora J.W."/>
            <person name="Tedersoo L."/>
            <person name="Vaario L.-M."/>
            <person name="Yamada A."/>
            <person name="Yan M."/>
            <person name="Wang P."/>
            <person name="Xu J."/>
            <person name="Bruns T."/>
            <person name="Baldrian P."/>
            <person name="Vilgalys R."/>
            <person name="Henrissat B."/>
            <person name="Grigoriev I.V."/>
            <person name="Hibbett D."/>
            <person name="Nagy L.G."/>
            <person name="Martin F.M."/>
        </authorList>
    </citation>
    <scope>NUCLEOTIDE SEQUENCE</scope>
    <source>
        <strain evidence="2">Prilba</strain>
    </source>
</reference>
<name>A0A9P5MVU4_9AGAM</name>
<dbReference type="OrthoDB" id="3250747at2759"/>
<feature type="region of interest" description="Disordered" evidence="1">
    <location>
        <begin position="34"/>
        <end position="83"/>
    </location>
</feature>
<dbReference type="EMBL" id="WHVB01000008">
    <property type="protein sequence ID" value="KAF8480065.1"/>
    <property type="molecule type" value="Genomic_DNA"/>
</dbReference>
<protein>
    <submittedName>
        <fullName evidence="2">Uncharacterized protein</fullName>
    </submittedName>
</protein>
<keyword evidence="3" id="KW-1185">Reference proteome</keyword>
<sequence>MSKLPVFRIPVTSRPSAPTTTPTFESCLGTFTIESPTRPDMPASPVDDDPIVAAPQPEIIDPATSERKGSITHDRQKRRPTHEWNSLEEFHTWRLNEERDHGIELLLSRTNRSTTCLFHEGRTYSCGRQGTGGKQIYVRKHMDRRMRPSKRTGCGCKVTIKTYRHVSTVLGWYRTEHDHPTRAANLVFTRLQDSTRAYVLTLLRKQLSPKEVLTRVCRTYSERERGHYITMTDIYRMRRIVKQEEAARSMSSDPPSYEHSEGSPIKEEAAETIPSEDSSMTDLTQIDEDLDVSDEQSDGCADLGIPTSPPSGSAILHVYNAVAEETTIQPDDASVTDSTRVDEDLDVSDEQSDGCADLRLPTSPPSSSAIHQVYTTGAGTSMESAALPVVSATQVVHNFASPPVPQPHSMPPPGYMPPPLVVYIPHPPYQMTLYPLYPVYFPPPTC</sequence>
<reference evidence="2" key="2">
    <citation type="journal article" date="2020" name="Nat. Commun.">
        <title>Large-scale genome sequencing of mycorrhizal fungi provides insights into the early evolution of symbiotic traits.</title>
        <authorList>
            <person name="Miyauchi S."/>
            <person name="Kiss E."/>
            <person name="Kuo A."/>
            <person name="Drula E."/>
            <person name="Kohler A."/>
            <person name="Sanchez-Garcia M."/>
            <person name="Morin E."/>
            <person name="Andreopoulos B."/>
            <person name="Barry K.W."/>
            <person name="Bonito G."/>
            <person name="Buee M."/>
            <person name="Carver A."/>
            <person name="Chen C."/>
            <person name="Cichocki N."/>
            <person name="Clum A."/>
            <person name="Culley D."/>
            <person name="Crous P.W."/>
            <person name="Fauchery L."/>
            <person name="Girlanda M."/>
            <person name="Hayes R.D."/>
            <person name="Keri Z."/>
            <person name="LaButti K."/>
            <person name="Lipzen A."/>
            <person name="Lombard V."/>
            <person name="Magnuson J."/>
            <person name="Maillard F."/>
            <person name="Murat C."/>
            <person name="Nolan M."/>
            <person name="Ohm R.A."/>
            <person name="Pangilinan J."/>
            <person name="Pereira M.F."/>
            <person name="Perotto S."/>
            <person name="Peter M."/>
            <person name="Pfister S."/>
            <person name="Riley R."/>
            <person name="Sitrit Y."/>
            <person name="Stielow J.B."/>
            <person name="Szollosi G."/>
            <person name="Zifcakova L."/>
            <person name="Stursova M."/>
            <person name="Spatafora J.W."/>
            <person name="Tedersoo L."/>
            <person name="Vaario L.M."/>
            <person name="Yamada A."/>
            <person name="Yan M."/>
            <person name="Wang P."/>
            <person name="Xu J."/>
            <person name="Bruns T."/>
            <person name="Baldrian P."/>
            <person name="Vilgalys R."/>
            <person name="Dunand C."/>
            <person name="Henrissat B."/>
            <person name="Grigoriev I.V."/>
            <person name="Hibbett D."/>
            <person name="Nagy L.G."/>
            <person name="Martin F.M."/>
        </authorList>
    </citation>
    <scope>NUCLEOTIDE SEQUENCE</scope>
    <source>
        <strain evidence="2">Prilba</strain>
    </source>
</reference>
<proteinExistence type="predicted"/>